<dbReference type="RefSeq" id="WP_274721522.1">
    <property type="nucleotide sequence ID" value="NZ_JARBFT010000001.1"/>
</dbReference>
<feature type="transmembrane region" description="Helical" evidence="3">
    <location>
        <begin position="12"/>
        <end position="36"/>
    </location>
</feature>
<organism evidence="5 6">
    <name type="scientific">Vibrio chanodichtyis</name>
    <dbReference type="NCBI Taxonomy" id="3027932"/>
    <lineage>
        <taxon>Bacteria</taxon>
        <taxon>Pseudomonadati</taxon>
        <taxon>Pseudomonadota</taxon>
        <taxon>Gammaproteobacteria</taxon>
        <taxon>Vibrionales</taxon>
        <taxon>Vibrionaceae</taxon>
        <taxon>Vibrio</taxon>
    </lineage>
</organism>
<feature type="domain" description="GGDEF" evidence="4">
    <location>
        <begin position="206"/>
        <end position="337"/>
    </location>
</feature>
<feature type="transmembrane region" description="Helical" evidence="3">
    <location>
        <begin position="42"/>
        <end position="60"/>
    </location>
</feature>
<dbReference type="CDD" id="cd01949">
    <property type="entry name" value="GGDEF"/>
    <property type="match status" value="1"/>
</dbReference>
<dbReference type="EC" id="2.7.7.65" evidence="1"/>
<evidence type="ECO:0000256" key="1">
    <source>
        <dbReference type="ARBA" id="ARBA00012528"/>
    </source>
</evidence>
<name>A0ABT5UXI0_9VIBR</name>
<feature type="transmembrane region" description="Helical" evidence="3">
    <location>
        <begin position="140"/>
        <end position="160"/>
    </location>
</feature>
<sequence length="357" mass="40781">MDARLFDNTQTLRASVLCGLSFFWALIALSMALLNLWQFKQIELALLEMICALSSFYIYLQTKRRIHTSSQVNLYLLLLTGTTLFATYIKPLAMGVYVWSCFVPILFYIFTSTHFAFLTCSVFFVFQGAIVYWQSRLEPLIYGSVLLHLTFAYIGLWVVAHVYEQNRRKIEDSLLYLASRDPLTGAHNRLSLNTSFQHFEQFNQQTSLCLLVIDLDFFKAINDQYGHDTGDKVLVETSDLLAQMVGDNNLYRIGGEEFCVTLFDQSLEQAERVSERLRAMVSLHSFAAESQPIQVTISIGVCEYQLGDQLNDLLKLADIELYRAKQAGRNQVRLCKPITAHAETNHPQTEVAHQPLL</sequence>
<dbReference type="InterPro" id="IPR050469">
    <property type="entry name" value="Diguanylate_Cyclase"/>
</dbReference>
<dbReference type="InterPro" id="IPR000160">
    <property type="entry name" value="GGDEF_dom"/>
</dbReference>
<evidence type="ECO:0000259" key="4">
    <source>
        <dbReference type="PROSITE" id="PS50887"/>
    </source>
</evidence>
<keyword evidence="3" id="KW-0812">Transmembrane</keyword>
<comment type="caution">
    <text evidence="5">The sequence shown here is derived from an EMBL/GenBank/DDBJ whole genome shotgun (WGS) entry which is preliminary data.</text>
</comment>
<comment type="catalytic activity">
    <reaction evidence="2">
        <text>2 GTP = 3',3'-c-di-GMP + 2 diphosphate</text>
        <dbReference type="Rhea" id="RHEA:24898"/>
        <dbReference type="ChEBI" id="CHEBI:33019"/>
        <dbReference type="ChEBI" id="CHEBI:37565"/>
        <dbReference type="ChEBI" id="CHEBI:58805"/>
        <dbReference type="EC" id="2.7.7.65"/>
    </reaction>
</comment>
<dbReference type="Pfam" id="PF00990">
    <property type="entry name" value="GGDEF"/>
    <property type="match status" value="1"/>
</dbReference>
<evidence type="ECO:0000313" key="6">
    <source>
        <dbReference type="Proteomes" id="UP001216189"/>
    </source>
</evidence>
<evidence type="ECO:0000256" key="3">
    <source>
        <dbReference type="SAM" id="Phobius"/>
    </source>
</evidence>
<keyword evidence="3" id="KW-1133">Transmembrane helix</keyword>
<dbReference type="InterPro" id="IPR048435">
    <property type="entry name" value="MASE6"/>
</dbReference>
<dbReference type="InterPro" id="IPR043128">
    <property type="entry name" value="Rev_trsase/Diguanyl_cyclase"/>
</dbReference>
<dbReference type="EMBL" id="JARBFT010000001">
    <property type="protein sequence ID" value="MDE1513781.1"/>
    <property type="molecule type" value="Genomic_DNA"/>
</dbReference>
<dbReference type="PROSITE" id="PS50887">
    <property type="entry name" value="GGDEF"/>
    <property type="match status" value="1"/>
</dbReference>
<dbReference type="SMART" id="SM00267">
    <property type="entry name" value="GGDEF"/>
    <property type="match status" value="1"/>
</dbReference>
<proteinExistence type="predicted"/>
<dbReference type="NCBIfam" id="TIGR00254">
    <property type="entry name" value="GGDEF"/>
    <property type="match status" value="1"/>
</dbReference>
<dbReference type="InterPro" id="IPR029787">
    <property type="entry name" value="Nucleotide_cyclase"/>
</dbReference>
<keyword evidence="6" id="KW-1185">Reference proteome</keyword>
<dbReference type="SUPFAM" id="SSF55073">
    <property type="entry name" value="Nucleotide cyclase"/>
    <property type="match status" value="1"/>
</dbReference>
<feature type="transmembrane region" description="Helical" evidence="3">
    <location>
        <begin position="115"/>
        <end position="134"/>
    </location>
</feature>
<dbReference type="PANTHER" id="PTHR45138:SF9">
    <property type="entry name" value="DIGUANYLATE CYCLASE DGCM-RELATED"/>
    <property type="match status" value="1"/>
</dbReference>
<dbReference type="Gene3D" id="3.30.70.270">
    <property type="match status" value="1"/>
</dbReference>
<dbReference type="Proteomes" id="UP001216189">
    <property type="component" value="Unassembled WGS sequence"/>
</dbReference>
<evidence type="ECO:0000313" key="5">
    <source>
        <dbReference type="EMBL" id="MDE1513781.1"/>
    </source>
</evidence>
<dbReference type="Pfam" id="PF20966">
    <property type="entry name" value="MASE6"/>
    <property type="match status" value="1"/>
</dbReference>
<accession>A0ABT5UXI0</accession>
<keyword evidence="3" id="KW-0472">Membrane</keyword>
<feature type="transmembrane region" description="Helical" evidence="3">
    <location>
        <begin position="72"/>
        <end position="88"/>
    </location>
</feature>
<reference evidence="5 6" key="1">
    <citation type="submission" date="2023-02" db="EMBL/GenBank/DDBJ databases">
        <title>Vibrio intestini sp. nov., a close relative of Vibrio cholerae isolated from the intestine of Healthy Culter dabryi.</title>
        <authorList>
            <person name="Wu N."/>
        </authorList>
    </citation>
    <scope>NUCLEOTIDE SEQUENCE [LARGE SCALE GENOMIC DNA]</scope>
    <source>
        <strain evidence="5 6">DSL-7</strain>
    </source>
</reference>
<evidence type="ECO:0000256" key="2">
    <source>
        <dbReference type="ARBA" id="ARBA00034247"/>
    </source>
</evidence>
<protein>
    <recommendedName>
        <fullName evidence="1">diguanylate cyclase</fullName>
        <ecNumber evidence="1">2.7.7.65</ecNumber>
    </recommendedName>
</protein>
<gene>
    <name evidence="5" type="ORF">PUN32_01970</name>
</gene>
<dbReference type="PANTHER" id="PTHR45138">
    <property type="entry name" value="REGULATORY COMPONENTS OF SENSORY TRANSDUCTION SYSTEM"/>
    <property type="match status" value="1"/>
</dbReference>